<evidence type="ECO:0000256" key="3">
    <source>
        <dbReference type="ARBA" id="ARBA00022777"/>
    </source>
</evidence>
<evidence type="ECO:0000259" key="6">
    <source>
        <dbReference type="PROSITE" id="PS50011"/>
    </source>
</evidence>
<keyword evidence="2 5" id="KW-0547">Nucleotide-binding</keyword>
<evidence type="ECO:0000313" key="7">
    <source>
        <dbReference type="EMBL" id="GIE23592.1"/>
    </source>
</evidence>
<dbReference type="InterPro" id="IPR000719">
    <property type="entry name" value="Prot_kinase_dom"/>
</dbReference>
<dbReference type="PANTHER" id="PTHR43289:SF34">
    <property type="entry name" value="SERINE_THREONINE-PROTEIN KINASE YBDM-RELATED"/>
    <property type="match status" value="1"/>
</dbReference>
<evidence type="ECO:0000256" key="1">
    <source>
        <dbReference type="ARBA" id="ARBA00022679"/>
    </source>
</evidence>
<dbReference type="EMBL" id="BOMN01000093">
    <property type="protein sequence ID" value="GIE23592.1"/>
    <property type="molecule type" value="Genomic_DNA"/>
</dbReference>
<dbReference type="InterPro" id="IPR008271">
    <property type="entry name" value="Ser/Thr_kinase_AS"/>
</dbReference>
<dbReference type="PANTHER" id="PTHR43289">
    <property type="entry name" value="MITOGEN-ACTIVATED PROTEIN KINASE KINASE KINASE 20-RELATED"/>
    <property type="match status" value="1"/>
</dbReference>
<keyword evidence="8" id="KW-1185">Reference proteome</keyword>
<dbReference type="Proteomes" id="UP000603200">
    <property type="component" value="Unassembled WGS sequence"/>
</dbReference>
<dbReference type="PROSITE" id="PS00108">
    <property type="entry name" value="PROTEIN_KINASE_ST"/>
    <property type="match status" value="1"/>
</dbReference>
<dbReference type="PROSITE" id="PS50011">
    <property type="entry name" value="PROTEIN_KINASE_DOM"/>
    <property type="match status" value="1"/>
</dbReference>
<accession>A0ABQ3ZYB1</accession>
<feature type="binding site" evidence="5">
    <location>
        <position position="27"/>
    </location>
    <ligand>
        <name>ATP</name>
        <dbReference type="ChEBI" id="CHEBI:30616"/>
    </ligand>
</feature>
<name>A0ABQ3ZYB1_9ACTN</name>
<dbReference type="InterPro" id="IPR017441">
    <property type="entry name" value="Protein_kinase_ATP_BS"/>
</dbReference>
<protein>
    <recommendedName>
        <fullName evidence="6">Protein kinase domain-containing protein</fullName>
    </recommendedName>
</protein>
<evidence type="ECO:0000313" key="8">
    <source>
        <dbReference type="Proteomes" id="UP000603200"/>
    </source>
</evidence>
<feature type="domain" description="Protein kinase" evidence="6">
    <location>
        <begin position="1"/>
        <end position="135"/>
    </location>
</feature>
<evidence type="ECO:0000256" key="2">
    <source>
        <dbReference type="ARBA" id="ARBA00022741"/>
    </source>
</evidence>
<dbReference type="PROSITE" id="PS00107">
    <property type="entry name" value="PROTEIN_KINASE_ATP"/>
    <property type="match status" value="1"/>
</dbReference>
<dbReference type="SMART" id="SM00220">
    <property type="entry name" value="S_TKc"/>
    <property type="match status" value="1"/>
</dbReference>
<sequence length="135" mass="14476">MISRLGQGGMGDVFLARDPAGTPVAVKVIRAQYALDENFRARFRSEVNRAREVPAFCTAEVLDADPDHETPYLVVEYVDGPSLAEVVRSQGPLRGGSLHSVAVGVASALVAIHSAGIVHRDLKPANVLFASARRR</sequence>
<evidence type="ECO:0000256" key="5">
    <source>
        <dbReference type="PROSITE-ProRule" id="PRU10141"/>
    </source>
</evidence>
<dbReference type="InterPro" id="IPR011009">
    <property type="entry name" value="Kinase-like_dom_sf"/>
</dbReference>
<proteinExistence type="predicted"/>
<keyword evidence="1" id="KW-0808">Transferase</keyword>
<keyword evidence="4 5" id="KW-0067">ATP-binding</keyword>
<dbReference type="SUPFAM" id="SSF56112">
    <property type="entry name" value="Protein kinase-like (PK-like)"/>
    <property type="match status" value="1"/>
</dbReference>
<reference evidence="7 8" key="1">
    <citation type="submission" date="2021-01" db="EMBL/GenBank/DDBJ databases">
        <title>Whole genome shotgun sequence of Actinoplanes humidus NBRC 14915.</title>
        <authorList>
            <person name="Komaki H."/>
            <person name="Tamura T."/>
        </authorList>
    </citation>
    <scope>NUCLEOTIDE SEQUENCE [LARGE SCALE GENOMIC DNA]</scope>
    <source>
        <strain evidence="7 8">NBRC 14915</strain>
    </source>
</reference>
<organism evidence="7 8">
    <name type="scientific">Winogradskya humida</name>
    <dbReference type="NCBI Taxonomy" id="113566"/>
    <lineage>
        <taxon>Bacteria</taxon>
        <taxon>Bacillati</taxon>
        <taxon>Actinomycetota</taxon>
        <taxon>Actinomycetes</taxon>
        <taxon>Micromonosporales</taxon>
        <taxon>Micromonosporaceae</taxon>
        <taxon>Winogradskya</taxon>
    </lineage>
</organism>
<evidence type="ECO:0000256" key="4">
    <source>
        <dbReference type="ARBA" id="ARBA00022840"/>
    </source>
</evidence>
<gene>
    <name evidence="7" type="ORF">Ahu01nite_066940</name>
</gene>
<keyword evidence="3" id="KW-0418">Kinase</keyword>
<dbReference type="Gene3D" id="1.10.510.10">
    <property type="entry name" value="Transferase(Phosphotransferase) domain 1"/>
    <property type="match status" value="1"/>
</dbReference>
<dbReference type="Pfam" id="PF00069">
    <property type="entry name" value="Pkinase"/>
    <property type="match status" value="1"/>
</dbReference>
<dbReference type="Gene3D" id="3.30.200.20">
    <property type="entry name" value="Phosphorylase Kinase, domain 1"/>
    <property type="match status" value="1"/>
</dbReference>
<comment type="caution">
    <text evidence="7">The sequence shown here is derived from an EMBL/GenBank/DDBJ whole genome shotgun (WGS) entry which is preliminary data.</text>
</comment>